<reference evidence="2 3" key="1">
    <citation type="submission" date="2020-04" db="EMBL/GenBank/DDBJ databases">
        <title>Arthrobacter sp. nov.</title>
        <authorList>
            <person name="Liu S."/>
        </authorList>
    </citation>
    <scope>NUCLEOTIDE SEQUENCE [LARGE SCALE GENOMIC DNA]</scope>
    <source>
        <strain evidence="2 3">E918</strain>
    </source>
</reference>
<evidence type="ECO:0000256" key="1">
    <source>
        <dbReference type="SAM" id="MobiDB-lite"/>
    </source>
</evidence>
<name>A0A7X6HEJ6_9MICC</name>
<evidence type="ECO:0000313" key="3">
    <source>
        <dbReference type="Proteomes" id="UP000544090"/>
    </source>
</evidence>
<accession>A0A7X6HEJ6</accession>
<dbReference type="Proteomes" id="UP000544090">
    <property type="component" value="Unassembled WGS sequence"/>
</dbReference>
<organism evidence="2 3">
    <name type="scientific">Arthrobacter mobilis</name>
    <dbReference type="NCBI Taxonomy" id="2724944"/>
    <lineage>
        <taxon>Bacteria</taxon>
        <taxon>Bacillati</taxon>
        <taxon>Actinomycetota</taxon>
        <taxon>Actinomycetes</taxon>
        <taxon>Micrococcales</taxon>
        <taxon>Micrococcaceae</taxon>
        <taxon>Arthrobacter</taxon>
    </lineage>
</organism>
<sequence length="286" mass="31272">MGRREGSDTANSGQPPAQIDGHPLPAGVWEDPGGFFGSVCEGRTGTGVPGGSPQGLTTVIPARARAGSRTRNRTRFTVDHPLDPENRYLSHSSVWSAEMLNVYSGTVTTDDKGAAQVRLPEYCEALNTDFRYQLTAVGQFAQVIVAEEIDGSAFTIRTDRPHVKVCWQVTGVRQDAWAAANPLTVEEDKADGERGRYLYPELYAQDEEVTVPRPAIREALPERAAGLVPEDLQEQAGSPLQLLIQDNPVDDEDLRRLLSGIRDRAEATAAAARARLKEQWGELHED</sequence>
<evidence type="ECO:0000313" key="2">
    <source>
        <dbReference type="EMBL" id="NKX54794.1"/>
    </source>
</evidence>
<dbReference type="EMBL" id="JAAZSQ010000007">
    <property type="protein sequence ID" value="NKX54794.1"/>
    <property type="molecule type" value="Genomic_DNA"/>
</dbReference>
<proteinExistence type="predicted"/>
<protein>
    <submittedName>
        <fullName evidence="2">Uncharacterized protein</fullName>
    </submittedName>
</protein>
<keyword evidence="3" id="KW-1185">Reference proteome</keyword>
<gene>
    <name evidence="2" type="ORF">HGG74_09635</name>
</gene>
<dbReference type="AlphaFoldDB" id="A0A7X6HEJ6"/>
<comment type="caution">
    <text evidence="2">The sequence shown here is derived from an EMBL/GenBank/DDBJ whole genome shotgun (WGS) entry which is preliminary data.</text>
</comment>
<feature type="region of interest" description="Disordered" evidence="1">
    <location>
        <begin position="1"/>
        <end position="30"/>
    </location>
</feature>
<dbReference type="RefSeq" id="WP_168486133.1">
    <property type="nucleotide sequence ID" value="NZ_JAAZSQ010000007.1"/>
</dbReference>